<feature type="domain" description="Peptidase S9 prolyl oligopeptidase catalytic" evidence="13">
    <location>
        <begin position="485"/>
        <end position="699"/>
    </location>
</feature>
<evidence type="ECO:0000256" key="6">
    <source>
        <dbReference type="ARBA" id="ARBA00022729"/>
    </source>
</evidence>
<dbReference type="InterPro" id="IPR023302">
    <property type="entry name" value="Pept_S9A_N"/>
</dbReference>
<dbReference type="PRINTS" id="PR00862">
    <property type="entry name" value="PROLIGOPTASE"/>
</dbReference>
<dbReference type="PANTHER" id="PTHR42881">
    <property type="entry name" value="PROLYL ENDOPEPTIDASE"/>
    <property type="match status" value="1"/>
</dbReference>
<evidence type="ECO:0000256" key="3">
    <source>
        <dbReference type="ARBA" id="ARBA00005228"/>
    </source>
</evidence>
<dbReference type="Proteomes" id="UP000255515">
    <property type="component" value="Unassembled WGS sequence"/>
</dbReference>
<accession>A0A376C047</accession>
<dbReference type="GO" id="GO:0070012">
    <property type="term" value="F:oligopeptidase activity"/>
    <property type="evidence" value="ECO:0007669"/>
    <property type="project" value="TreeGrafter"/>
</dbReference>
<comment type="subcellular location">
    <subcellularLocation>
        <location evidence="2">Periplasm</location>
    </subcellularLocation>
</comment>
<evidence type="ECO:0000256" key="5">
    <source>
        <dbReference type="ARBA" id="ARBA00022670"/>
    </source>
</evidence>
<dbReference type="GO" id="GO:0006508">
    <property type="term" value="P:proteolysis"/>
    <property type="evidence" value="ECO:0007669"/>
    <property type="project" value="UniProtKB-KW"/>
</dbReference>
<evidence type="ECO:0000256" key="10">
    <source>
        <dbReference type="ARBA" id="ARBA00060121"/>
    </source>
</evidence>
<keyword evidence="6 12" id="KW-0732">Signal</keyword>
<feature type="domain" description="Peptidase S9A N-terminal" evidence="14">
    <location>
        <begin position="31"/>
        <end position="426"/>
    </location>
</feature>
<keyword evidence="8 15" id="KW-0378">Hydrolase</keyword>
<evidence type="ECO:0000313" key="15">
    <source>
        <dbReference type="EMBL" id="SSZ47101.1"/>
    </source>
</evidence>
<evidence type="ECO:0000256" key="8">
    <source>
        <dbReference type="ARBA" id="ARBA00022801"/>
    </source>
</evidence>
<dbReference type="InterPro" id="IPR002470">
    <property type="entry name" value="Peptidase_S9A"/>
</dbReference>
<dbReference type="Gene3D" id="2.130.10.120">
    <property type="entry name" value="Prolyl oligopeptidase, N-terminal domain"/>
    <property type="match status" value="1"/>
</dbReference>
<evidence type="ECO:0000256" key="4">
    <source>
        <dbReference type="ARBA" id="ARBA00011897"/>
    </source>
</evidence>
<dbReference type="InterPro" id="IPR029058">
    <property type="entry name" value="AB_hydrolase_fold"/>
</dbReference>
<dbReference type="InterPro" id="IPR002471">
    <property type="entry name" value="Pept_S9_AS"/>
</dbReference>
<dbReference type="EC" id="3.4.21.26" evidence="4"/>
<dbReference type="Pfam" id="PF00326">
    <property type="entry name" value="Peptidase_S9"/>
    <property type="match status" value="1"/>
</dbReference>
<protein>
    <recommendedName>
        <fullName evidence="4">prolyl oligopeptidase</fullName>
        <ecNumber evidence="4">3.4.21.26</ecNumber>
    </recommendedName>
    <alternativeName>
        <fullName evidence="11">Proline-specific endopeptidase</fullName>
    </alternativeName>
</protein>
<dbReference type="AlphaFoldDB" id="A0A376C047"/>
<dbReference type="Gene3D" id="3.40.50.1820">
    <property type="entry name" value="alpha/beta hydrolase"/>
    <property type="match status" value="1"/>
</dbReference>
<feature type="signal peptide" evidence="12">
    <location>
        <begin position="1"/>
        <end position="21"/>
    </location>
</feature>
<evidence type="ECO:0000256" key="1">
    <source>
        <dbReference type="ARBA" id="ARBA00001070"/>
    </source>
</evidence>
<evidence type="ECO:0000259" key="14">
    <source>
        <dbReference type="Pfam" id="PF02897"/>
    </source>
</evidence>
<comment type="catalytic activity">
    <reaction evidence="1">
        <text>Hydrolysis of Pro-|-Xaa &gt;&gt; Ala-|-Xaa in oligopeptides.</text>
        <dbReference type="EC" id="3.4.21.26"/>
    </reaction>
</comment>
<dbReference type="GO" id="GO:0005829">
    <property type="term" value="C:cytosol"/>
    <property type="evidence" value="ECO:0007669"/>
    <property type="project" value="TreeGrafter"/>
</dbReference>
<comment type="similarity">
    <text evidence="3">Belongs to the peptidase S9A family.</text>
</comment>
<proteinExistence type="inferred from homology"/>
<feature type="chain" id="PRO_5016754484" description="prolyl oligopeptidase" evidence="12">
    <location>
        <begin position="22"/>
        <end position="708"/>
    </location>
</feature>
<dbReference type="RefSeq" id="WP_002686487.1">
    <property type="nucleotide sequence ID" value="NZ_UFTJ01000001.1"/>
</dbReference>
<evidence type="ECO:0000256" key="7">
    <source>
        <dbReference type="ARBA" id="ARBA00022764"/>
    </source>
</evidence>
<evidence type="ECO:0000313" key="16">
    <source>
        <dbReference type="Proteomes" id="UP000255515"/>
    </source>
</evidence>
<dbReference type="PROSITE" id="PS51257">
    <property type="entry name" value="PROKAR_LIPOPROTEIN"/>
    <property type="match status" value="1"/>
</dbReference>
<keyword evidence="5" id="KW-0645">Protease</keyword>
<dbReference type="GO" id="GO:0004252">
    <property type="term" value="F:serine-type endopeptidase activity"/>
    <property type="evidence" value="ECO:0007669"/>
    <property type="project" value="UniProtKB-EC"/>
</dbReference>
<dbReference type="InterPro" id="IPR051167">
    <property type="entry name" value="Prolyl_oligopep/macrocyclase"/>
</dbReference>
<comment type="function">
    <text evidence="10">Cleaves peptide bonds on the C-terminal side of prolyl residues within peptides that are up to approximately 30 amino acids long. Has an absolute requirement for an X-Pro bond in the trans configuration immediately preceding the Pro-Y scissible bond.</text>
</comment>
<dbReference type="GO" id="GO:0042597">
    <property type="term" value="C:periplasmic space"/>
    <property type="evidence" value="ECO:0007669"/>
    <property type="project" value="UniProtKB-SubCell"/>
</dbReference>
<evidence type="ECO:0000259" key="13">
    <source>
        <dbReference type="Pfam" id="PF00326"/>
    </source>
</evidence>
<evidence type="ECO:0000256" key="11">
    <source>
        <dbReference type="ARBA" id="ARBA00081187"/>
    </source>
</evidence>
<evidence type="ECO:0000256" key="12">
    <source>
        <dbReference type="SAM" id="SignalP"/>
    </source>
</evidence>
<dbReference type="InterPro" id="IPR001375">
    <property type="entry name" value="Peptidase_S9_cat"/>
</dbReference>
<gene>
    <name evidence="15" type="primary">f1pep1</name>
    <name evidence="15" type="ORF">NCTC11661_00764</name>
</gene>
<dbReference type="FunFam" id="3.40.50.1820:FF:000005">
    <property type="entry name" value="Prolyl endopeptidase"/>
    <property type="match status" value="1"/>
</dbReference>
<evidence type="ECO:0000256" key="2">
    <source>
        <dbReference type="ARBA" id="ARBA00004418"/>
    </source>
</evidence>
<keyword evidence="7" id="KW-0574">Periplasm</keyword>
<dbReference type="Pfam" id="PF02897">
    <property type="entry name" value="Peptidase_S9_N"/>
    <property type="match status" value="1"/>
</dbReference>
<keyword evidence="9" id="KW-0720">Serine protease</keyword>
<dbReference type="EMBL" id="UFTJ01000001">
    <property type="protein sequence ID" value="SSZ47101.1"/>
    <property type="molecule type" value="Genomic_DNA"/>
</dbReference>
<reference evidence="15 16" key="1">
    <citation type="submission" date="2018-06" db="EMBL/GenBank/DDBJ databases">
        <authorList>
            <consortium name="Pathogen Informatics"/>
            <person name="Doyle S."/>
        </authorList>
    </citation>
    <scope>NUCLEOTIDE SEQUENCE [LARGE SCALE GENOMIC DNA]</scope>
    <source>
        <strain evidence="15 16">NCTC11661</strain>
    </source>
</reference>
<evidence type="ECO:0000256" key="9">
    <source>
        <dbReference type="ARBA" id="ARBA00022825"/>
    </source>
</evidence>
<sequence length="708" mass="79267">MYRKYLGIAAGIALVSCASNSGVKKSNMNYPSTKTVAHTDVYFGTEVKDPYRWLEDDRSAETKQWVKEQSEFTEKYLAKIPFREQMRKELRAIWNYEKVSAPFKEGKYEYFYKNNGLQPQAVLYRKSADGKTEVFLDPNTMSKDGTTSLSSVSFTKDGTLVAYAISEGGSDWVKIITMDVETKKIIGEPILAKFSGASWLNNEGFFYSKYDQPKDGSMLSGMTDMHQVYFHKLGTPSSQDKRIIGGKDFKRRYLYVSVTDDQKYLILSGANATYGNEIYIRKASDKKGKFIPVQTGYKQSTNIIDNDGDTFYAITDKDAPNKKLVKFSLKNPSQWTTVIPETENVLSVSTGGGYLFAKYIKDAVSYVIQYDYNGRKIREISLPGKGTAGGFSGKKTEKNIYFSFSNYIMPSTTYSYHVENGTSDLYYRPNVKFNPDDYVSEQVFFTSKDGTKVPMMISYKKGLKKDGKNPTILYGYGGFNISLTPSFSVVNAIWMENGGIYAVPNLRGGGEYGKKWHVAGTKMQKRNVFEDFIAAGEYLQKNGYTSPKYMALSGRSNGGLLVGATMTMRPDLAKVAFPGVGVLDMLRYNQFTAGAGWAYDYGTAQDSKEMFEYLKGYSPVHNVREGVCYPSTMVITGDHDDRVVPAHSFKFGAELQKKQSCSSPTLMRIEINAGHGAGRSTEQVIGENTDLLSFALYEMGIKALPKKK</sequence>
<dbReference type="SUPFAM" id="SSF53474">
    <property type="entry name" value="alpha/beta-Hydrolases"/>
    <property type="match status" value="1"/>
</dbReference>
<dbReference type="PANTHER" id="PTHR42881:SF2">
    <property type="entry name" value="PROLYL ENDOPEPTIDASE"/>
    <property type="match status" value="1"/>
</dbReference>
<dbReference type="SUPFAM" id="SSF50993">
    <property type="entry name" value="Peptidase/esterase 'gauge' domain"/>
    <property type="match status" value="1"/>
</dbReference>
<organism evidence="15 16">
    <name type="scientific">Bergeyella zoohelcum</name>
    <dbReference type="NCBI Taxonomy" id="1015"/>
    <lineage>
        <taxon>Bacteria</taxon>
        <taxon>Pseudomonadati</taxon>
        <taxon>Bacteroidota</taxon>
        <taxon>Flavobacteriia</taxon>
        <taxon>Flavobacteriales</taxon>
        <taxon>Weeksellaceae</taxon>
        <taxon>Bergeyella</taxon>
    </lineage>
</organism>
<dbReference type="PROSITE" id="PS00708">
    <property type="entry name" value="PRO_ENDOPEP_SER"/>
    <property type="match status" value="1"/>
</dbReference>
<name>A0A376C047_9FLAO</name>